<dbReference type="EMBL" id="VTZN01000088">
    <property type="protein sequence ID" value="KAA1249497.1"/>
    <property type="molecule type" value="Genomic_DNA"/>
</dbReference>
<keyword evidence="2 5" id="KW-0378">Hydrolase</keyword>
<feature type="domain" description="Alpha/beta hydrolase fold-3" evidence="4">
    <location>
        <begin position="88"/>
        <end position="295"/>
    </location>
</feature>
<evidence type="ECO:0000256" key="3">
    <source>
        <dbReference type="PROSITE-ProRule" id="PRU10038"/>
    </source>
</evidence>
<dbReference type="Pfam" id="PF07859">
    <property type="entry name" value="Abhydrolase_3"/>
    <property type="match status" value="1"/>
</dbReference>
<dbReference type="AlphaFoldDB" id="A0A5B1BLC5"/>
<evidence type="ECO:0000313" key="5">
    <source>
        <dbReference type="EMBL" id="KAA1249497.1"/>
    </source>
</evidence>
<dbReference type="SUPFAM" id="SSF53474">
    <property type="entry name" value="alpha/beta-Hydrolases"/>
    <property type="match status" value="1"/>
</dbReference>
<dbReference type="InterPro" id="IPR029058">
    <property type="entry name" value="AB_hydrolase_fold"/>
</dbReference>
<evidence type="ECO:0000256" key="1">
    <source>
        <dbReference type="ARBA" id="ARBA00010515"/>
    </source>
</evidence>
<dbReference type="RefSeq" id="WP_149654673.1">
    <property type="nucleotide sequence ID" value="NZ_VTZN01000088.1"/>
</dbReference>
<accession>A0A5B1BLC5</accession>
<dbReference type="OrthoDB" id="3181909at2"/>
<evidence type="ECO:0000313" key="6">
    <source>
        <dbReference type="Proteomes" id="UP000324701"/>
    </source>
</evidence>
<dbReference type="PROSITE" id="PS01174">
    <property type="entry name" value="LIPASE_GDXG_SER"/>
    <property type="match status" value="1"/>
</dbReference>
<name>A0A5B1BLC5_MYCSI</name>
<dbReference type="InterPro" id="IPR013094">
    <property type="entry name" value="AB_hydrolase_3"/>
</dbReference>
<proteinExistence type="inferred from homology"/>
<reference evidence="5 6" key="1">
    <citation type="submission" date="2019-09" db="EMBL/GenBank/DDBJ databases">
        <title>Report of infection by Mycobacterium simiae a patient suffering from pulmonary tuberculosis.</title>
        <authorList>
            <person name="Mohanty P.S."/>
            <person name="Bansal A.K."/>
            <person name="Singh H."/>
            <person name="Sharma S."/>
            <person name="Patil S.A."/>
            <person name="Upadhaya P."/>
            <person name="Singh P.K."/>
            <person name="Kumar D."/>
            <person name="Kumar S."/>
            <person name="Singh R.K."/>
            <person name="Chaudhary B."/>
        </authorList>
    </citation>
    <scope>NUCLEOTIDE SEQUENCE [LARGE SCALE GENOMIC DNA]</scope>
    <source>
        <strain evidence="5 6">JAL-560-SIM</strain>
    </source>
</reference>
<organism evidence="5 6">
    <name type="scientific">Mycobacterium simiae</name>
    <name type="common">Mycobacterium habana</name>
    <dbReference type="NCBI Taxonomy" id="1784"/>
    <lineage>
        <taxon>Bacteria</taxon>
        <taxon>Bacillati</taxon>
        <taxon>Actinomycetota</taxon>
        <taxon>Actinomycetes</taxon>
        <taxon>Mycobacteriales</taxon>
        <taxon>Mycobacteriaceae</taxon>
        <taxon>Mycobacterium</taxon>
        <taxon>Mycobacterium simiae complex</taxon>
    </lineage>
</organism>
<protein>
    <submittedName>
        <fullName evidence="5">Alpha/beta hydrolase</fullName>
    </submittedName>
</protein>
<gene>
    <name evidence="5" type="ORF">F0Q45_14905</name>
</gene>
<evidence type="ECO:0000256" key="2">
    <source>
        <dbReference type="ARBA" id="ARBA00022801"/>
    </source>
</evidence>
<dbReference type="InterPro" id="IPR050300">
    <property type="entry name" value="GDXG_lipolytic_enzyme"/>
</dbReference>
<dbReference type="FunFam" id="3.40.50.1820:FF:000089">
    <property type="entry name" value="Alpha/beta hydrolase"/>
    <property type="match status" value="1"/>
</dbReference>
<dbReference type="InterPro" id="IPR002168">
    <property type="entry name" value="Lipase_GDXG_HIS_AS"/>
</dbReference>
<sequence length="323" mass="34453">MPNLDNTAAGKPAIDPILLKVLDAVPFRLSTEDGIDAVRQRLRDLPRRPVYPELRVEDRSIDGPGGAINIRIYWPPDDFNPDNNRPVVMYFHGGGFVMGDLDTHDGSCRQHAVGAGAVVVSVDYRLAPEHPYPAAIEDAWAATLWVAHKGAEIGADNARIAVAGDSAGGTIAAVTAQRARDESNPPIAFQLLWYPSTMWDQSLPSFTENATALILDTKAVAAFSRWYAGDIDLSNPPATMAPGRARNLADLAPAYIAVAGYDPLRDDGIRYGELLAAAGVPVEVHNAETMVHGYVGYAGVVPAATSAMDRGLAALRAALHGEL</sequence>
<keyword evidence="6" id="KW-1185">Reference proteome</keyword>
<dbReference type="GO" id="GO:0016787">
    <property type="term" value="F:hydrolase activity"/>
    <property type="evidence" value="ECO:0007669"/>
    <property type="project" value="UniProtKB-KW"/>
</dbReference>
<dbReference type="PROSITE" id="PS01173">
    <property type="entry name" value="LIPASE_GDXG_HIS"/>
    <property type="match status" value="1"/>
</dbReference>
<feature type="active site" evidence="3">
    <location>
        <position position="166"/>
    </location>
</feature>
<dbReference type="InterPro" id="IPR033140">
    <property type="entry name" value="Lipase_GDXG_put_SER_AS"/>
</dbReference>
<dbReference type="Proteomes" id="UP000324701">
    <property type="component" value="Unassembled WGS sequence"/>
</dbReference>
<comment type="caution">
    <text evidence="5">The sequence shown here is derived from an EMBL/GenBank/DDBJ whole genome shotgun (WGS) entry which is preliminary data.</text>
</comment>
<dbReference type="PANTHER" id="PTHR48081:SF8">
    <property type="entry name" value="ALPHA_BETA HYDROLASE FOLD-3 DOMAIN-CONTAINING PROTEIN-RELATED"/>
    <property type="match status" value="1"/>
</dbReference>
<dbReference type="Gene3D" id="3.40.50.1820">
    <property type="entry name" value="alpha/beta hydrolase"/>
    <property type="match status" value="1"/>
</dbReference>
<dbReference type="PANTHER" id="PTHR48081">
    <property type="entry name" value="AB HYDROLASE SUPERFAMILY PROTEIN C4A8.06C"/>
    <property type="match status" value="1"/>
</dbReference>
<comment type="similarity">
    <text evidence="1">Belongs to the 'GDXG' lipolytic enzyme family.</text>
</comment>
<evidence type="ECO:0000259" key="4">
    <source>
        <dbReference type="Pfam" id="PF07859"/>
    </source>
</evidence>